<dbReference type="GO" id="GO:0016491">
    <property type="term" value="F:oxidoreductase activity"/>
    <property type="evidence" value="ECO:0007669"/>
    <property type="project" value="InterPro"/>
</dbReference>
<feature type="domain" description="DSBA-like thioredoxin" evidence="1">
    <location>
        <begin position="5"/>
        <end position="57"/>
    </location>
</feature>
<evidence type="ECO:0000259" key="1">
    <source>
        <dbReference type="Pfam" id="PF01323"/>
    </source>
</evidence>
<gene>
    <name evidence="2" type="ORF">E2F50_21810</name>
</gene>
<dbReference type="InterPro" id="IPR001853">
    <property type="entry name" value="DSBA-like_thioredoxin_dom"/>
</dbReference>
<comment type="caution">
    <text evidence="2">The sequence shown here is derived from an EMBL/GenBank/DDBJ whole genome shotgun (WGS) entry which is preliminary data.</text>
</comment>
<organism evidence="2 3">
    <name type="scientific">Rhizobium deserti</name>
    <dbReference type="NCBI Taxonomy" id="2547961"/>
    <lineage>
        <taxon>Bacteria</taxon>
        <taxon>Pseudomonadati</taxon>
        <taxon>Pseudomonadota</taxon>
        <taxon>Alphaproteobacteria</taxon>
        <taxon>Hyphomicrobiales</taxon>
        <taxon>Rhizobiaceae</taxon>
        <taxon>Rhizobium/Agrobacterium group</taxon>
        <taxon>Rhizobium</taxon>
    </lineage>
</organism>
<dbReference type="OrthoDB" id="5244108at2"/>
<dbReference type="EMBL" id="SMTL01000009">
    <property type="protein sequence ID" value="TDK29840.1"/>
    <property type="molecule type" value="Genomic_DNA"/>
</dbReference>
<dbReference type="Gene3D" id="3.40.30.10">
    <property type="entry name" value="Glutaredoxin"/>
    <property type="match status" value="1"/>
</dbReference>
<keyword evidence="3" id="KW-1185">Reference proteome</keyword>
<accession>A0A4R5U6G1</accession>
<dbReference type="RefSeq" id="WP_133318305.1">
    <property type="nucleotide sequence ID" value="NZ_SMTL01000009.1"/>
</dbReference>
<sequence length="74" mass="8391">MTQPIEFFYNFCSSYSYLAFTQLREMDVDIALRPMKLSTVMEKVGNVPASLTCPAKGVTPERIWPFGRSGTRHA</sequence>
<proteinExistence type="predicted"/>
<dbReference type="Proteomes" id="UP000295238">
    <property type="component" value="Unassembled WGS sequence"/>
</dbReference>
<name>A0A4R5U6G1_9HYPH</name>
<evidence type="ECO:0000313" key="3">
    <source>
        <dbReference type="Proteomes" id="UP000295238"/>
    </source>
</evidence>
<dbReference type="Pfam" id="PF01323">
    <property type="entry name" value="DSBA"/>
    <property type="match status" value="1"/>
</dbReference>
<evidence type="ECO:0000313" key="2">
    <source>
        <dbReference type="EMBL" id="TDK29840.1"/>
    </source>
</evidence>
<protein>
    <recommendedName>
        <fullName evidence="1">DSBA-like thioredoxin domain-containing protein</fullName>
    </recommendedName>
</protein>
<reference evidence="2 3" key="1">
    <citation type="submission" date="2019-03" db="EMBL/GenBank/DDBJ databases">
        <title>Rhizobium sp. nov., an bacterium isolated from biocrust in Mu Us Desert.</title>
        <authorList>
            <person name="Lixiong L."/>
        </authorList>
    </citation>
    <scope>NUCLEOTIDE SEQUENCE [LARGE SCALE GENOMIC DNA]</scope>
    <source>
        <strain evidence="2 3">SPY-1</strain>
    </source>
</reference>
<dbReference type="AlphaFoldDB" id="A0A4R5U6G1"/>